<name>A0AA37WPX8_9GAMM</name>
<evidence type="ECO:0000313" key="2">
    <source>
        <dbReference type="EMBL" id="GLS27411.1"/>
    </source>
</evidence>
<evidence type="ECO:0000259" key="1">
    <source>
        <dbReference type="Pfam" id="PF13649"/>
    </source>
</evidence>
<dbReference type="AlphaFoldDB" id="A0AA37WPX8"/>
<proteinExistence type="predicted"/>
<dbReference type="PANTHER" id="PTHR14614">
    <property type="entry name" value="HEPATOCELLULAR CARCINOMA-ASSOCIATED ANTIGEN"/>
    <property type="match status" value="1"/>
</dbReference>
<keyword evidence="3" id="KW-1185">Reference proteome</keyword>
<dbReference type="InterPro" id="IPR019410">
    <property type="entry name" value="Methyltransf_16"/>
</dbReference>
<dbReference type="Gene3D" id="3.40.50.150">
    <property type="entry name" value="Vaccinia Virus protein VP39"/>
    <property type="match status" value="1"/>
</dbReference>
<dbReference type="InterPro" id="IPR029063">
    <property type="entry name" value="SAM-dependent_MTases_sf"/>
</dbReference>
<gene>
    <name evidence="2" type="ORF">GCM10007877_31300</name>
</gene>
<dbReference type="RefSeq" id="WP_232595524.1">
    <property type="nucleotide sequence ID" value="NZ_BSPD01000077.1"/>
</dbReference>
<sequence length="213" mass="24454">MSVSQQTKAYGIKHGIKKVRGVYVMRKKNPALRKLRKRLPPPSIHGHRVWSSSFLIMDYLKHYPIDDGAKVMDIGCGWGMLSVYCAKTYNAKVTAVDADRWVFPYLRVHAAMNQVKVKTKQEKYQKLKRKTLAKQDFIAGGDICFWDNLVEPLYKMIKKAVEEGVPYIIVADPGRPPFLRLAKRCKKKFGAELVPWRVDDPKTAAGYLMVIRK</sequence>
<dbReference type="EMBL" id="BSPD01000077">
    <property type="protein sequence ID" value="GLS27411.1"/>
    <property type="molecule type" value="Genomic_DNA"/>
</dbReference>
<dbReference type="SUPFAM" id="SSF53335">
    <property type="entry name" value="S-adenosyl-L-methionine-dependent methyltransferases"/>
    <property type="match status" value="1"/>
</dbReference>
<evidence type="ECO:0000313" key="3">
    <source>
        <dbReference type="Proteomes" id="UP001156870"/>
    </source>
</evidence>
<comment type="caution">
    <text evidence="2">The sequence shown here is derived from an EMBL/GenBank/DDBJ whole genome shotgun (WGS) entry which is preliminary data.</text>
</comment>
<dbReference type="Pfam" id="PF13649">
    <property type="entry name" value="Methyltransf_25"/>
    <property type="match status" value="1"/>
</dbReference>
<dbReference type="InterPro" id="IPR041698">
    <property type="entry name" value="Methyltransf_25"/>
</dbReference>
<protein>
    <recommendedName>
        <fullName evidence="1">Methyltransferase domain-containing protein</fullName>
    </recommendedName>
</protein>
<dbReference type="Proteomes" id="UP001156870">
    <property type="component" value="Unassembled WGS sequence"/>
</dbReference>
<organism evidence="2 3">
    <name type="scientific">Marinibactrum halimedae</name>
    <dbReference type="NCBI Taxonomy" id="1444977"/>
    <lineage>
        <taxon>Bacteria</taxon>
        <taxon>Pseudomonadati</taxon>
        <taxon>Pseudomonadota</taxon>
        <taxon>Gammaproteobacteria</taxon>
        <taxon>Cellvibrionales</taxon>
        <taxon>Cellvibrionaceae</taxon>
        <taxon>Marinibactrum</taxon>
    </lineage>
</organism>
<feature type="domain" description="Methyltransferase" evidence="1">
    <location>
        <begin position="71"/>
        <end position="144"/>
    </location>
</feature>
<accession>A0AA37WPX8</accession>
<reference evidence="2 3" key="1">
    <citation type="journal article" date="2014" name="Int. J. Syst. Evol. Microbiol.">
        <title>Complete genome sequence of Corynebacterium casei LMG S-19264T (=DSM 44701T), isolated from a smear-ripened cheese.</title>
        <authorList>
            <consortium name="US DOE Joint Genome Institute (JGI-PGF)"/>
            <person name="Walter F."/>
            <person name="Albersmeier A."/>
            <person name="Kalinowski J."/>
            <person name="Ruckert C."/>
        </authorList>
    </citation>
    <scope>NUCLEOTIDE SEQUENCE [LARGE SCALE GENOMIC DNA]</scope>
    <source>
        <strain evidence="2 3">NBRC 110095</strain>
    </source>
</reference>